<keyword evidence="3" id="KW-1185">Reference proteome</keyword>
<protein>
    <submittedName>
        <fullName evidence="2">Genomic island protein</fullName>
    </submittedName>
</protein>
<evidence type="ECO:0000313" key="2">
    <source>
        <dbReference type="EMBL" id="MDD0837901.1"/>
    </source>
</evidence>
<proteinExistence type="predicted"/>
<feature type="compositionally biased region" description="Basic and acidic residues" evidence="1">
    <location>
        <begin position="198"/>
        <end position="208"/>
    </location>
</feature>
<reference evidence="2 3" key="1">
    <citation type="submission" date="2023-02" db="EMBL/GenBank/DDBJ databases">
        <title>Bacterial whole genomic sequence of Curvibacter sp. HBC61.</title>
        <authorList>
            <person name="Le V."/>
            <person name="Ko S.-R."/>
            <person name="Ahn C.-Y."/>
            <person name="Oh H.-M."/>
        </authorList>
    </citation>
    <scope>NUCLEOTIDE SEQUENCE [LARGE SCALE GENOMIC DNA]</scope>
    <source>
        <strain evidence="2 3">HBC61</strain>
    </source>
</reference>
<accession>A0ABT5MV27</accession>
<evidence type="ECO:0000313" key="3">
    <source>
        <dbReference type="Proteomes" id="UP001528673"/>
    </source>
</evidence>
<organism evidence="2 3">
    <name type="scientific">Curvibacter cyanobacteriorum</name>
    <dbReference type="NCBI Taxonomy" id="3026422"/>
    <lineage>
        <taxon>Bacteria</taxon>
        <taxon>Pseudomonadati</taxon>
        <taxon>Pseudomonadota</taxon>
        <taxon>Betaproteobacteria</taxon>
        <taxon>Burkholderiales</taxon>
        <taxon>Comamonadaceae</taxon>
        <taxon>Curvibacter</taxon>
    </lineage>
</organism>
<evidence type="ECO:0000256" key="1">
    <source>
        <dbReference type="SAM" id="MobiDB-lite"/>
    </source>
</evidence>
<name>A0ABT5MV27_9BURK</name>
<feature type="region of interest" description="Disordered" evidence="1">
    <location>
        <begin position="198"/>
        <end position="220"/>
    </location>
</feature>
<feature type="region of interest" description="Disordered" evidence="1">
    <location>
        <begin position="650"/>
        <end position="699"/>
    </location>
</feature>
<dbReference type="RefSeq" id="WP_273949218.1">
    <property type="nucleotide sequence ID" value="NZ_JAQSIP010000002.1"/>
</dbReference>
<gene>
    <name evidence="2" type="ORF">PSQ40_04885</name>
</gene>
<dbReference type="Proteomes" id="UP001528673">
    <property type="component" value="Unassembled WGS sequence"/>
</dbReference>
<comment type="caution">
    <text evidence="2">The sequence shown here is derived from an EMBL/GenBank/DDBJ whole genome shotgun (WGS) entry which is preliminary data.</text>
</comment>
<dbReference type="InterPro" id="IPR032427">
    <property type="entry name" value="P22_portal"/>
</dbReference>
<dbReference type="Pfam" id="PF16510">
    <property type="entry name" value="P22_portal"/>
    <property type="match status" value="1"/>
</dbReference>
<dbReference type="EMBL" id="JAQSIP010000002">
    <property type="protein sequence ID" value="MDD0837901.1"/>
    <property type="molecule type" value="Genomic_DNA"/>
</dbReference>
<sequence>MSTTAPIKNTPDNKGATENWHRYLYAKYRGHLEFTATARMLEGMYLGGGRQWTDEDRAILEEQGRPAYEFNELQPSINSAIGYQIHNRMDIAFKPRGGEADQATASLLSKVVMQIADQNALHWHETTVFSDGLIMRRGFFDIRINFDANIKGELEICALDPMDVVPDPDAKTYDPDGWKDVTITRWLTLEEIAERWGQEAADRARGSGDESSDYGYQDGESERNKFGQIRFPGQYDAVGQQDNDLKRYRVLDRQKFVYEKTDCLIWPDTGDISVIGTMSEQSVADALAKGAIKTKRMRKRVKWCVSTYSTVLFDDYSPYEHFTVVPYFCYFRRGETRSMTDAGLGPQTALNKAISQYIHVINSAANSGWIVEEESLTNMDTEDLETRGSKSGLVLEFKKNAAKPTKIEANSVPTGVDKMITHAVNFLKDVTVPDAMRGTQGQEVSGVAIQTKQFASQQQLAIPLDNLAYTRQLLAKRIIKLVQRYYDSYRIFRITETDPLTGKEQVNTLEINKFDPATGTYLNDVTLGTYDVVISEQPMQVTFENSQFTQALEMRDKGIRIPDATVLRYSNLADKHQIIEQMAGQEQPSDPTLEAKAKLLEAQTRKADAEAVATAVTTQYSALQASQVLASLPQTAPLADGLLGSAGYVDRNGGTAVPQPPLGQPHAGLPEPNTDPLTPLSPARGLDQGIETLEADGVR</sequence>